<proteinExistence type="predicted"/>
<gene>
    <name evidence="2" type="ORF">AFUS01_LOCUS46970</name>
</gene>
<keyword evidence="1" id="KW-0812">Transmembrane</keyword>
<accession>A0A8J2LTS3</accession>
<sequence>MGKGIGLSGMTWTSMKKHTAVIPLYALCAAGAGLAGFYLWRLAAKSPEVTWNRKTNPEPWNAYENKQYKFLSSGRDYTEASPAPKYK</sequence>
<reference evidence="2" key="1">
    <citation type="submission" date="2021-06" db="EMBL/GenBank/DDBJ databases">
        <authorList>
            <person name="Hodson N. C."/>
            <person name="Mongue J. A."/>
            <person name="Jaron S. K."/>
        </authorList>
    </citation>
    <scope>NUCLEOTIDE SEQUENCE</scope>
</reference>
<dbReference type="EMBL" id="CAJVCH010571599">
    <property type="protein sequence ID" value="CAG7837938.1"/>
    <property type="molecule type" value="Genomic_DNA"/>
</dbReference>
<evidence type="ECO:0000256" key="1">
    <source>
        <dbReference type="SAM" id="Phobius"/>
    </source>
</evidence>
<dbReference type="PANTHER" id="PTHR14256:SF1">
    <property type="entry name" value="GEO09626P1"/>
    <property type="match status" value="1"/>
</dbReference>
<dbReference type="Pfam" id="PF06522">
    <property type="entry name" value="B12D"/>
    <property type="match status" value="1"/>
</dbReference>
<evidence type="ECO:0008006" key="4">
    <source>
        <dbReference type="Google" id="ProtNLM"/>
    </source>
</evidence>
<comment type="caution">
    <text evidence="2">The sequence shown here is derived from an EMBL/GenBank/DDBJ whole genome shotgun (WGS) entry which is preliminary data.</text>
</comment>
<dbReference type="AlphaFoldDB" id="A0A8J2LTS3"/>
<keyword evidence="3" id="KW-1185">Reference proteome</keyword>
<organism evidence="2 3">
    <name type="scientific">Allacma fusca</name>
    <dbReference type="NCBI Taxonomy" id="39272"/>
    <lineage>
        <taxon>Eukaryota</taxon>
        <taxon>Metazoa</taxon>
        <taxon>Ecdysozoa</taxon>
        <taxon>Arthropoda</taxon>
        <taxon>Hexapoda</taxon>
        <taxon>Collembola</taxon>
        <taxon>Symphypleona</taxon>
        <taxon>Sminthuridae</taxon>
        <taxon>Allacma</taxon>
    </lineage>
</organism>
<name>A0A8J2LTS3_9HEXA</name>
<dbReference type="OrthoDB" id="5511684at2759"/>
<protein>
    <recommendedName>
        <fullName evidence="4">NADH dehydrogenase [ubiquinone] 1 alpha subcomplex subunit 4</fullName>
    </recommendedName>
</protein>
<evidence type="ECO:0000313" key="3">
    <source>
        <dbReference type="Proteomes" id="UP000708208"/>
    </source>
</evidence>
<dbReference type="PANTHER" id="PTHR14256">
    <property type="entry name" value="NADH-UBIQUINONE OXIDOREDUCTASE MLRQ SUBUNIT"/>
    <property type="match status" value="1"/>
</dbReference>
<feature type="transmembrane region" description="Helical" evidence="1">
    <location>
        <begin position="20"/>
        <end position="40"/>
    </location>
</feature>
<dbReference type="InterPro" id="IPR010530">
    <property type="entry name" value="B12D"/>
</dbReference>
<evidence type="ECO:0000313" key="2">
    <source>
        <dbReference type="EMBL" id="CAG7837938.1"/>
    </source>
</evidence>
<dbReference type="Proteomes" id="UP000708208">
    <property type="component" value="Unassembled WGS sequence"/>
</dbReference>
<keyword evidence="1" id="KW-0472">Membrane</keyword>
<keyword evidence="1" id="KW-1133">Transmembrane helix</keyword>